<keyword evidence="7" id="KW-1185">Reference proteome</keyword>
<dbReference type="PANTHER" id="PTHR30435:SF19">
    <property type="entry name" value="FLAGELLAR BASAL-BODY ROD PROTEIN FLGG"/>
    <property type="match status" value="1"/>
</dbReference>
<reference evidence="6" key="2">
    <citation type="submission" date="2023-01" db="EMBL/GenBank/DDBJ databases">
        <authorList>
            <person name="Sun Q."/>
            <person name="Evtushenko L."/>
        </authorList>
    </citation>
    <scope>NUCLEOTIDE SEQUENCE</scope>
    <source>
        <strain evidence="6">VKM B-1499</strain>
    </source>
</reference>
<evidence type="ECO:0008006" key="8">
    <source>
        <dbReference type="Google" id="ProtNLM"/>
    </source>
</evidence>
<evidence type="ECO:0000256" key="1">
    <source>
        <dbReference type="ARBA" id="ARBA00004117"/>
    </source>
</evidence>
<organism evidence="6 7">
    <name type="scientific">Brevundimonas intermedia</name>
    <dbReference type="NCBI Taxonomy" id="74315"/>
    <lineage>
        <taxon>Bacteria</taxon>
        <taxon>Pseudomonadati</taxon>
        <taxon>Pseudomonadota</taxon>
        <taxon>Alphaproteobacteria</taxon>
        <taxon>Caulobacterales</taxon>
        <taxon>Caulobacteraceae</taxon>
        <taxon>Brevundimonas</taxon>
    </lineage>
</organism>
<sequence>MSFVELAAAGSVVVRTSPSLVAGALTETGNPFDLAIDGPGFFELRGADGPVYTRDGHFKRADDGRLLGAGGLPLQAIGGDLVAPAADATVSRDGVLLVDGEAAARLRVVHLEAADLVEAGDGLFRSVGRSEDVAAPVVRQGFLEGANVALGQEMIVLMESVRRAEAGQRLMNVYDDLLGRAVTAFGAGGA</sequence>
<evidence type="ECO:0000313" key="6">
    <source>
        <dbReference type="EMBL" id="GLK50170.1"/>
    </source>
</evidence>
<name>A0ABQ5TBH0_9CAUL</name>
<dbReference type="PANTHER" id="PTHR30435">
    <property type="entry name" value="FLAGELLAR PROTEIN"/>
    <property type="match status" value="1"/>
</dbReference>
<dbReference type="InterPro" id="IPR053967">
    <property type="entry name" value="LlgE_F_G-like_D1"/>
</dbReference>
<evidence type="ECO:0000259" key="4">
    <source>
        <dbReference type="Pfam" id="PF06429"/>
    </source>
</evidence>
<evidence type="ECO:0000313" key="7">
    <source>
        <dbReference type="Proteomes" id="UP001143509"/>
    </source>
</evidence>
<keyword evidence="3" id="KW-0975">Bacterial flagellum</keyword>
<reference evidence="6" key="1">
    <citation type="journal article" date="2014" name="Int. J. Syst. Evol. Microbiol.">
        <title>Complete genome of a new Firmicutes species belonging to the dominant human colonic microbiota ('Ruminococcus bicirculans') reveals two chromosomes and a selective capacity to utilize plant glucans.</title>
        <authorList>
            <consortium name="NISC Comparative Sequencing Program"/>
            <person name="Wegmann U."/>
            <person name="Louis P."/>
            <person name="Goesmann A."/>
            <person name="Henrissat B."/>
            <person name="Duncan S.H."/>
            <person name="Flint H.J."/>
        </authorList>
    </citation>
    <scope>NUCLEOTIDE SEQUENCE</scope>
    <source>
        <strain evidence="6">VKM B-1499</strain>
    </source>
</reference>
<dbReference type="EMBL" id="BSFD01000011">
    <property type="protein sequence ID" value="GLK50170.1"/>
    <property type="molecule type" value="Genomic_DNA"/>
</dbReference>
<comment type="subcellular location">
    <subcellularLocation>
        <location evidence="1">Bacterial flagellum basal body</location>
    </subcellularLocation>
</comment>
<dbReference type="InterPro" id="IPR037925">
    <property type="entry name" value="FlgE/F/G-like"/>
</dbReference>
<dbReference type="InterPro" id="IPR010930">
    <property type="entry name" value="Flg_bb/hook_C_dom"/>
</dbReference>
<comment type="caution">
    <text evidence="6">The sequence shown here is derived from an EMBL/GenBank/DDBJ whole genome shotgun (WGS) entry which is preliminary data.</text>
</comment>
<feature type="domain" description="Flagellar hook protein FlgE/F/G-like D1" evidence="5">
    <location>
        <begin position="35"/>
        <end position="96"/>
    </location>
</feature>
<evidence type="ECO:0000256" key="2">
    <source>
        <dbReference type="ARBA" id="ARBA00009677"/>
    </source>
</evidence>
<accession>A0ABQ5TBH0</accession>
<protein>
    <recommendedName>
        <fullName evidence="8">Flagellar basal-body/hook protein C-terminal domain-containing protein</fullName>
    </recommendedName>
</protein>
<feature type="domain" description="Flagellar basal-body/hook protein C-terminal" evidence="4">
    <location>
        <begin position="139"/>
        <end position="182"/>
    </location>
</feature>
<dbReference type="Proteomes" id="UP001143509">
    <property type="component" value="Unassembled WGS sequence"/>
</dbReference>
<dbReference type="Pfam" id="PF06429">
    <property type="entry name" value="Flg_bbr_C"/>
    <property type="match status" value="1"/>
</dbReference>
<dbReference type="Pfam" id="PF22692">
    <property type="entry name" value="LlgE_F_G_D1"/>
    <property type="match status" value="1"/>
</dbReference>
<proteinExistence type="inferred from homology"/>
<evidence type="ECO:0000256" key="3">
    <source>
        <dbReference type="ARBA" id="ARBA00023143"/>
    </source>
</evidence>
<gene>
    <name evidence="6" type="ORF">GCM10017620_31440</name>
</gene>
<dbReference type="SUPFAM" id="SSF117143">
    <property type="entry name" value="Flagellar hook protein flgE"/>
    <property type="match status" value="1"/>
</dbReference>
<comment type="similarity">
    <text evidence="2">Belongs to the flagella basal body rod proteins family.</text>
</comment>
<evidence type="ECO:0000259" key="5">
    <source>
        <dbReference type="Pfam" id="PF22692"/>
    </source>
</evidence>